<keyword evidence="1" id="KW-0812">Transmembrane</keyword>
<dbReference type="EMBL" id="CP036526">
    <property type="protein sequence ID" value="QDT10294.1"/>
    <property type="molecule type" value="Genomic_DNA"/>
</dbReference>
<evidence type="ECO:0000256" key="1">
    <source>
        <dbReference type="SAM" id="Phobius"/>
    </source>
</evidence>
<evidence type="ECO:0008006" key="4">
    <source>
        <dbReference type="Google" id="ProtNLM"/>
    </source>
</evidence>
<dbReference type="AlphaFoldDB" id="A0A517NT48"/>
<evidence type="ECO:0000313" key="3">
    <source>
        <dbReference type="Proteomes" id="UP000319817"/>
    </source>
</evidence>
<feature type="transmembrane region" description="Helical" evidence="1">
    <location>
        <begin position="142"/>
        <end position="160"/>
    </location>
</feature>
<proteinExistence type="predicted"/>
<keyword evidence="1" id="KW-1133">Transmembrane helix</keyword>
<protein>
    <recommendedName>
        <fullName evidence="4">DUF3592 domain-containing protein</fullName>
    </recommendedName>
</protein>
<reference evidence="2 3" key="1">
    <citation type="submission" date="2019-02" db="EMBL/GenBank/DDBJ databases">
        <title>Deep-cultivation of Planctomycetes and their phenomic and genomic characterization uncovers novel biology.</title>
        <authorList>
            <person name="Wiegand S."/>
            <person name="Jogler M."/>
            <person name="Boedeker C."/>
            <person name="Pinto D."/>
            <person name="Vollmers J."/>
            <person name="Rivas-Marin E."/>
            <person name="Kohn T."/>
            <person name="Peeters S.H."/>
            <person name="Heuer A."/>
            <person name="Rast P."/>
            <person name="Oberbeckmann S."/>
            <person name="Bunk B."/>
            <person name="Jeske O."/>
            <person name="Meyerdierks A."/>
            <person name="Storesund J.E."/>
            <person name="Kallscheuer N."/>
            <person name="Luecker S."/>
            <person name="Lage O.M."/>
            <person name="Pohl T."/>
            <person name="Merkel B.J."/>
            <person name="Hornburger P."/>
            <person name="Mueller R.-W."/>
            <person name="Bruemmer F."/>
            <person name="Labrenz M."/>
            <person name="Spormann A.M."/>
            <person name="Op den Camp H."/>
            <person name="Overmann J."/>
            <person name="Amann R."/>
            <person name="Jetten M.S.M."/>
            <person name="Mascher T."/>
            <person name="Medema M.H."/>
            <person name="Devos D.P."/>
            <person name="Kaster A.-K."/>
            <person name="Ovreas L."/>
            <person name="Rohde M."/>
            <person name="Galperin M.Y."/>
            <person name="Jogler C."/>
        </authorList>
    </citation>
    <scope>NUCLEOTIDE SEQUENCE [LARGE SCALE GENOMIC DNA]</scope>
    <source>
        <strain evidence="2 3">K23_9</strain>
    </source>
</reference>
<evidence type="ECO:0000313" key="2">
    <source>
        <dbReference type="EMBL" id="QDT10294.1"/>
    </source>
</evidence>
<organism evidence="2 3">
    <name type="scientific">Stieleria marina</name>
    <dbReference type="NCBI Taxonomy" id="1930275"/>
    <lineage>
        <taxon>Bacteria</taxon>
        <taxon>Pseudomonadati</taxon>
        <taxon>Planctomycetota</taxon>
        <taxon>Planctomycetia</taxon>
        <taxon>Pirellulales</taxon>
        <taxon>Pirellulaceae</taxon>
        <taxon>Stieleria</taxon>
    </lineage>
</organism>
<feature type="transmembrane region" description="Helical" evidence="1">
    <location>
        <begin position="20"/>
        <end position="38"/>
    </location>
</feature>
<dbReference type="OrthoDB" id="7848349at2"/>
<dbReference type="Proteomes" id="UP000319817">
    <property type="component" value="Chromosome"/>
</dbReference>
<keyword evidence="1" id="KW-0472">Membrane</keyword>
<gene>
    <name evidence="2" type="ORF">K239x_22500</name>
</gene>
<accession>A0A517NT48</accession>
<keyword evidence="3" id="KW-1185">Reference proteome</keyword>
<sequence length="245" mass="27727">MNTEPVALWSLCWRLRGGLFWLLLICFLFIAATFVFTGGKAEQLASDRVEAVATITQAKNYWGSGTIRSSSTGTYSTVRKVDMTFTFQTEDGRTIEGQKHIPDSTGDVAVGEIMPVWYSASQPEVYELAIGHQQRNTNAYRWLAVIFGSIFATYFVIMPFSKAKKLLTIRDQGKAMEATVREPARHDVQHGRGEHLHWQVEGLQPEWSFFPVPEFDRPQAGKAITVFHYKNKSVWEGEFGPKAVR</sequence>
<name>A0A517NT48_9BACT</name>